<protein>
    <recommendedName>
        <fullName evidence="2">Ribonuclease H1 N-terminal domain-containing protein</fullName>
    </recommendedName>
</protein>
<accession>A0AAD6SBR4</accession>
<feature type="domain" description="Ribonuclease H1 N-terminal" evidence="2">
    <location>
        <begin position="176"/>
        <end position="215"/>
    </location>
</feature>
<dbReference type="Gene3D" id="3.40.970.10">
    <property type="entry name" value="Ribonuclease H1, N-terminal domain"/>
    <property type="match status" value="1"/>
</dbReference>
<feature type="region of interest" description="Disordered" evidence="1">
    <location>
        <begin position="227"/>
        <end position="249"/>
    </location>
</feature>
<dbReference type="InterPro" id="IPR011320">
    <property type="entry name" value="RNase_H1_N"/>
</dbReference>
<evidence type="ECO:0000256" key="1">
    <source>
        <dbReference type="SAM" id="MobiDB-lite"/>
    </source>
</evidence>
<feature type="compositionally biased region" description="Pro residues" evidence="1">
    <location>
        <begin position="230"/>
        <end position="241"/>
    </location>
</feature>
<name>A0AAD6SBR4_9AGAR</name>
<feature type="compositionally biased region" description="Polar residues" evidence="1">
    <location>
        <begin position="118"/>
        <end position="135"/>
    </location>
</feature>
<evidence type="ECO:0000313" key="3">
    <source>
        <dbReference type="EMBL" id="KAJ7024585.1"/>
    </source>
</evidence>
<evidence type="ECO:0000313" key="4">
    <source>
        <dbReference type="Proteomes" id="UP001218188"/>
    </source>
</evidence>
<evidence type="ECO:0000259" key="2">
    <source>
        <dbReference type="Pfam" id="PF01693"/>
    </source>
</evidence>
<sequence>MTSHDLSPFELADLISPDNHPARLSAEELDALTGHLSDGELDEVIDRLGVDVLVPQLPPIFHRILLCAQRAAQDAFSEYDDTIEDLVRKFDGADILETSTPPPSSPEPPETPPRPRQARSTPSTPQTAPRYTYSSPAGAGRTVSWFQAGTLTQGVSNASVRSLQSRSRSRPKAATYTIFFGRQIGVFESWTDVQPLIAGTLAIFSGYRSLEAAIAALDYARAKGWTGDSNPPPYNAGPPVPSEFEDNPLNQGSSERWYVVCRGVAPGVYRSHLECSLNVTGVKGSLHNSHDTRDEAENAFNGALRTGMVKVITRTRAA</sequence>
<reference evidence="3" key="1">
    <citation type="submission" date="2023-03" db="EMBL/GenBank/DDBJ databases">
        <title>Massive genome expansion in bonnet fungi (Mycena s.s.) driven by repeated elements and novel gene families across ecological guilds.</title>
        <authorList>
            <consortium name="Lawrence Berkeley National Laboratory"/>
            <person name="Harder C.B."/>
            <person name="Miyauchi S."/>
            <person name="Viragh M."/>
            <person name="Kuo A."/>
            <person name="Thoen E."/>
            <person name="Andreopoulos B."/>
            <person name="Lu D."/>
            <person name="Skrede I."/>
            <person name="Drula E."/>
            <person name="Henrissat B."/>
            <person name="Morin E."/>
            <person name="Kohler A."/>
            <person name="Barry K."/>
            <person name="LaButti K."/>
            <person name="Morin E."/>
            <person name="Salamov A."/>
            <person name="Lipzen A."/>
            <person name="Mereny Z."/>
            <person name="Hegedus B."/>
            <person name="Baldrian P."/>
            <person name="Stursova M."/>
            <person name="Weitz H."/>
            <person name="Taylor A."/>
            <person name="Grigoriev I.V."/>
            <person name="Nagy L.G."/>
            <person name="Martin F."/>
            <person name="Kauserud H."/>
        </authorList>
    </citation>
    <scope>NUCLEOTIDE SEQUENCE</scope>
    <source>
        <strain evidence="3">CBHHK200</strain>
    </source>
</reference>
<dbReference type="InterPro" id="IPR037056">
    <property type="entry name" value="RNase_H1_N_sf"/>
</dbReference>
<dbReference type="Pfam" id="PF01693">
    <property type="entry name" value="Cauli_VI"/>
    <property type="match status" value="2"/>
</dbReference>
<organism evidence="3 4">
    <name type="scientific">Mycena alexandri</name>
    <dbReference type="NCBI Taxonomy" id="1745969"/>
    <lineage>
        <taxon>Eukaryota</taxon>
        <taxon>Fungi</taxon>
        <taxon>Dikarya</taxon>
        <taxon>Basidiomycota</taxon>
        <taxon>Agaricomycotina</taxon>
        <taxon>Agaricomycetes</taxon>
        <taxon>Agaricomycetidae</taxon>
        <taxon>Agaricales</taxon>
        <taxon>Marasmiineae</taxon>
        <taxon>Mycenaceae</taxon>
        <taxon>Mycena</taxon>
    </lineage>
</organism>
<proteinExistence type="predicted"/>
<comment type="caution">
    <text evidence="3">The sequence shown here is derived from an EMBL/GenBank/DDBJ whole genome shotgun (WGS) entry which is preliminary data.</text>
</comment>
<keyword evidence="4" id="KW-1185">Reference proteome</keyword>
<feature type="compositionally biased region" description="Pro residues" evidence="1">
    <location>
        <begin position="100"/>
        <end position="115"/>
    </location>
</feature>
<dbReference type="Proteomes" id="UP001218188">
    <property type="component" value="Unassembled WGS sequence"/>
</dbReference>
<dbReference type="EMBL" id="JARJCM010000167">
    <property type="protein sequence ID" value="KAJ7024585.1"/>
    <property type="molecule type" value="Genomic_DNA"/>
</dbReference>
<dbReference type="InterPro" id="IPR009027">
    <property type="entry name" value="Ribosomal_bL9/RNase_H1_N"/>
</dbReference>
<gene>
    <name evidence="3" type="ORF">C8F04DRAFT_1270125</name>
</gene>
<feature type="domain" description="Ribonuclease H1 N-terminal" evidence="2">
    <location>
        <begin position="257"/>
        <end position="298"/>
    </location>
</feature>
<dbReference type="AlphaFoldDB" id="A0AAD6SBR4"/>
<feature type="region of interest" description="Disordered" evidence="1">
    <location>
        <begin position="95"/>
        <end position="136"/>
    </location>
</feature>
<dbReference type="SUPFAM" id="SSF55658">
    <property type="entry name" value="L9 N-domain-like"/>
    <property type="match status" value="1"/>
</dbReference>